<evidence type="ECO:0000313" key="5">
    <source>
        <dbReference type="Proteomes" id="UP001396334"/>
    </source>
</evidence>
<accession>A0ABR1ZRB7</accession>
<feature type="region of interest" description="Disordered" evidence="1">
    <location>
        <begin position="203"/>
        <end position="230"/>
    </location>
</feature>
<dbReference type="EMBL" id="JBBPBN010000682">
    <property type="protein sequence ID" value="KAK8483245.1"/>
    <property type="molecule type" value="Genomic_DNA"/>
</dbReference>
<evidence type="ECO:0000256" key="1">
    <source>
        <dbReference type="SAM" id="MobiDB-lite"/>
    </source>
</evidence>
<protein>
    <submittedName>
        <fullName evidence="3">Uncharacterized protein</fullName>
    </submittedName>
</protein>
<sequence>MTGRLPILKPVQSWMSKQKNMTGKLPIDATPERLKLLQGNPMYLAGTRLNHSAKASPTSTAFLAVVIVRTGWDEETYLFLAFKSWHDGGSMLISEVVEIEAGNLYFKVRVEELGFSDQSTQISPGYSNFKKSSEKAKLNSDSIWITSMESSTSHSSAKGGYWQDAEEDTINATLVGKELPDCCDVENCKGINLGEEELMGRGLKTSQQPNDNVDFNGGMKEESDKSKENGGLDLGVAEVKANSSGSGINPITDGGDCSFFQCNNLESKASDDTNESGLGQSIGENAGLKDDTVSNTELPDSGMGVDQCRVSLSAPMARKKCWAQR</sequence>
<feature type="compositionally biased region" description="Polar residues" evidence="1">
    <location>
        <begin position="204"/>
        <end position="213"/>
    </location>
</feature>
<name>A0ABR1ZRB7_9ROSI</name>
<keyword evidence="5" id="KW-1185">Reference proteome</keyword>
<dbReference type="EMBL" id="JBBPBN010000682">
    <property type="protein sequence ID" value="KAK8483249.1"/>
    <property type="molecule type" value="Genomic_DNA"/>
</dbReference>
<comment type="caution">
    <text evidence="3">The sequence shown here is derived from an EMBL/GenBank/DDBJ whole genome shotgun (WGS) entry which is preliminary data.</text>
</comment>
<feature type="compositionally biased region" description="Basic and acidic residues" evidence="1">
    <location>
        <begin position="219"/>
        <end position="230"/>
    </location>
</feature>
<dbReference type="EMBL" id="JBBPBN010000923">
    <property type="protein sequence ID" value="KAK8481293.1"/>
    <property type="molecule type" value="Genomic_DNA"/>
</dbReference>
<evidence type="ECO:0000313" key="3">
    <source>
        <dbReference type="EMBL" id="KAK8483245.1"/>
    </source>
</evidence>
<gene>
    <name evidence="2" type="ORF">V6N11_045178</name>
    <name evidence="3" type="ORF">V6N11_048142</name>
    <name evidence="4" type="ORF">V6N11_048146</name>
</gene>
<reference evidence="3 5" key="1">
    <citation type="journal article" date="2024" name="G3 (Bethesda)">
        <title>Genome assembly of Hibiscus sabdariffa L. provides insights into metabolisms of medicinal natural products.</title>
        <authorList>
            <person name="Kim T."/>
        </authorList>
    </citation>
    <scope>NUCLEOTIDE SEQUENCE [LARGE SCALE GENOMIC DNA]</scope>
    <source>
        <strain evidence="3">TK-2024</strain>
        <tissue evidence="3">Old leaves</tissue>
    </source>
</reference>
<proteinExistence type="predicted"/>
<evidence type="ECO:0000313" key="4">
    <source>
        <dbReference type="EMBL" id="KAK8483249.1"/>
    </source>
</evidence>
<organism evidence="3 5">
    <name type="scientific">Hibiscus sabdariffa</name>
    <name type="common">roselle</name>
    <dbReference type="NCBI Taxonomy" id="183260"/>
    <lineage>
        <taxon>Eukaryota</taxon>
        <taxon>Viridiplantae</taxon>
        <taxon>Streptophyta</taxon>
        <taxon>Embryophyta</taxon>
        <taxon>Tracheophyta</taxon>
        <taxon>Spermatophyta</taxon>
        <taxon>Magnoliopsida</taxon>
        <taxon>eudicotyledons</taxon>
        <taxon>Gunneridae</taxon>
        <taxon>Pentapetalae</taxon>
        <taxon>rosids</taxon>
        <taxon>malvids</taxon>
        <taxon>Malvales</taxon>
        <taxon>Malvaceae</taxon>
        <taxon>Malvoideae</taxon>
        <taxon>Hibiscus</taxon>
    </lineage>
</organism>
<dbReference type="Proteomes" id="UP001396334">
    <property type="component" value="Unassembled WGS sequence"/>
</dbReference>
<evidence type="ECO:0000313" key="2">
    <source>
        <dbReference type="EMBL" id="KAK8481293.1"/>
    </source>
</evidence>
<feature type="region of interest" description="Disordered" evidence="1">
    <location>
        <begin position="270"/>
        <end position="306"/>
    </location>
</feature>